<dbReference type="GeneID" id="85318725"/>
<keyword evidence="3" id="KW-1185">Reference proteome</keyword>
<evidence type="ECO:0000313" key="3">
    <source>
        <dbReference type="Proteomes" id="UP001172101"/>
    </source>
</evidence>
<dbReference type="EMBL" id="JAUIRO010000008">
    <property type="protein sequence ID" value="KAK0703881.1"/>
    <property type="molecule type" value="Genomic_DNA"/>
</dbReference>
<dbReference type="RefSeq" id="XP_060290740.1">
    <property type="nucleotide sequence ID" value="XM_060435455.1"/>
</dbReference>
<comment type="caution">
    <text evidence="2">The sequence shown here is derived from an EMBL/GenBank/DDBJ whole genome shotgun (WGS) entry which is preliminary data.</text>
</comment>
<dbReference type="Proteomes" id="UP001172101">
    <property type="component" value="Unassembled WGS sequence"/>
</dbReference>
<accession>A0AA40DJP8</accession>
<dbReference type="AlphaFoldDB" id="A0AA40DJP8"/>
<name>A0AA40DJP8_9PEZI</name>
<proteinExistence type="predicted"/>
<feature type="region of interest" description="Disordered" evidence="1">
    <location>
        <begin position="87"/>
        <end position="106"/>
    </location>
</feature>
<organism evidence="2 3">
    <name type="scientific">Lasiosphaeria miniovina</name>
    <dbReference type="NCBI Taxonomy" id="1954250"/>
    <lineage>
        <taxon>Eukaryota</taxon>
        <taxon>Fungi</taxon>
        <taxon>Dikarya</taxon>
        <taxon>Ascomycota</taxon>
        <taxon>Pezizomycotina</taxon>
        <taxon>Sordariomycetes</taxon>
        <taxon>Sordariomycetidae</taxon>
        <taxon>Sordariales</taxon>
        <taxon>Lasiosphaeriaceae</taxon>
        <taxon>Lasiosphaeria</taxon>
    </lineage>
</organism>
<protein>
    <submittedName>
        <fullName evidence="2">Uncharacterized protein</fullName>
    </submittedName>
</protein>
<evidence type="ECO:0000313" key="2">
    <source>
        <dbReference type="EMBL" id="KAK0703881.1"/>
    </source>
</evidence>
<gene>
    <name evidence="2" type="ORF">B0T26DRAFT_517255</name>
</gene>
<reference evidence="2" key="1">
    <citation type="submission" date="2023-06" db="EMBL/GenBank/DDBJ databases">
        <title>Genome-scale phylogeny and comparative genomics of the fungal order Sordariales.</title>
        <authorList>
            <consortium name="Lawrence Berkeley National Laboratory"/>
            <person name="Hensen N."/>
            <person name="Bonometti L."/>
            <person name="Westerberg I."/>
            <person name="Brannstrom I.O."/>
            <person name="Guillou S."/>
            <person name="Cros-Aarteil S."/>
            <person name="Calhoun S."/>
            <person name="Haridas S."/>
            <person name="Kuo A."/>
            <person name="Mondo S."/>
            <person name="Pangilinan J."/>
            <person name="Riley R."/>
            <person name="LaButti K."/>
            <person name="Andreopoulos B."/>
            <person name="Lipzen A."/>
            <person name="Chen C."/>
            <person name="Yanf M."/>
            <person name="Daum C."/>
            <person name="Ng V."/>
            <person name="Clum A."/>
            <person name="Steindorff A."/>
            <person name="Ohm R."/>
            <person name="Martin F."/>
            <person name="Silar P."/>
            <person name="Natvig D."/>
            <person name="Lalanne C."/>
            <person name="Gautier V."/>
            <person name="Ament-velasquez S.L."/>
            <person name="Kruys A."/>
            <person name="Hutchinson M.I."/>
            <person name="Powell A.J."/>
            <person name="Barry K."/>
            <person name="Miller A.N."/>
            <person name="Grigoriev I.V."/>
            <person name="Debuchy R."/>
            <person name="Gladieux P."/>
            <person name="Thoren M.H."/>
            <person name="Johannesson H."/>
        </authorList>
    </citation>
    <scope>NUCLEOTIDE SEQUENCE</scope>
    <source>
        <strain evidence="2">SMH2392-1A</strain>
    </source>
</reference>
<sequence length="106" mass="11341">MWQPSRAVWQGCGCRASGPCHWQAAAVVCSASQTAPRRAMGCVRGLSFGHRCRRTHLHISTAASCTMQAPIAWESPNITHACPERREGTIGQQPAASSVAAVTKLQ</sequence>
<evidence type="ECO:0000256" key="1">
    <source>
        <dbReference type="SAM" id="MobiDB-lite"/>
    </source>
</evidence>